<dbReference type="EMBL" id="JBHTIM010000001">
    <property type="protein sequence ID" value="MFD0780447.1"/>
    <property type="molecule type" value="Genomic_DNA"/>
</dbReference>
<accession>A0ABW2ZP74</accession>
<keyword evidence="2 5" id="KW-0812">Transmembrane</keyword>
<dbReference type="Pfam" id="PF13564">
    <property type="entry name" value="DoxX_2"/>
    <property type="match status" value="1"/>
</dbReference>
<sequence length="137" mass="14130">MQPGAFSALPNHRKVDMLIALWILNGLLALVFIAAGATKLFRPRATLIDSGMGWATDFSEPVVKLIGAVEILGAIGLIVPLLTGIAPVLTPLASVGLAIAMVGAIVVHIRRKEAATSSTVLLILTVASAVLGFLVVA</sequence>
<protein>
    <submittedName>
        <fullName evidence="6">DoxX family protein</fullName>
    </submittedName>
</protein>
<dbReference type="InterPro" id="IPR032808">
    <property type="entry name" value="DoxX"/>
</dbReference>
<keyword evidence="7" id="KW-1185">Reference proteome</keyword>
<feature type="transmembrane region" description="Helical" evidence="5">
    <location>
        <begin position="62"/>
        <end position="82"/>
    </location>
</feature>
<feature type="transmembrane region" description="Helical" evidence="5">
    <location>
        <begin position="88"/>
        <end position="107"/>
    </location>
</feature>
<proteinExistence type="predicted"/>
<evidence type="ECO:0000256" key="2">
    <source>
        <dbReference type="ARBA" id="ARBA00022692"/>
    </source>
</evidence>
<feature type="transmembrane region" description="Helical" evidence="5">
    <location>
        <begin position="20"/>
        <end position="41"/>
    </location>
</feature>
<gene>
    <name evidence="6" type="ORF">ACFQZV_03930</name>
</gene>
<organism evidence="6 7">
    <name type="scientific">Microbacterium koreense</name>
    <dbReference type="NCBI Taxonomy" id="323761"/>
    <lineage>
        <taxon>Bacteria</taxon>
        <taxon>Bacillati</taxon>
        <taxon>Actinomycetota</taxon>
        <taxon>Actinomycetes</taxon>
        <taxon>Micrococcales</taxon>
        <taxon>Microbacteriaceae</taxon>
        <taxon>Microbacterium</taxon>
    </lineage>
</organism>
<evidence type="ECO:0000256" key="5">
    <source>
        <dbReference type="SAM" id="Phobius"/>
    </source>
</evidence>
<evidence type="ECO:0000256" key="1">
    <source>
        <dbReference type="ARBA" id="ARBA00004141"/>
    </source>
</evidence>
<reference evidence="7" key="1">
    <citation type="journal article" date="2019" name="Int. J. Syst. Evol. Microbiol.">
        <title>The Global Catalogue of Microorganisms (GCM) 10K type strain sequencing project: providing services to taxonomists for standard genome sequencing and annotation.</title>
        <authorList>
            <consortium name="The Broad Institute Genomics Platform"/>
            <consortium name="The Broad Institute Genome Sequencing Center for Infectious Disease"/>
            <person name="Wu L."/>
            <person name="Ma J."/>
        </authorList>
    </citation>
    <scope>NUCLEOTIDE SEQUENCE [LARGE SCALE GENOMIC DNA]</scope>
    <source>
        <strain evidence="7">CCUG 50754</strain>
    </source>
</reference>
<evidence type="ECO:0000313" key="6">
    <source>
        <dbReference type="EMBL" id="MFD0780447.1"/>
    </source>
</evidence>
<feature type="transmembrane region" description="Helical" evidence="5">
    <location>
        <begin position="119"/>
        <end position="136"/>
    </location>
</feature>
<comment type="subcellular location">
    <subcellularLocation>
        <location evidence="1">Membrane</location>
        <topology evidence="1">Multi-pass membrane protein</topology>
    </subcellularLocation>
</comment>
<dbReference type="RefSeq" id="WP_378750653.1">
    <property type="nucleotide sequence ID" value="NZ_JBHSSV010000003.1"/>
</dbReference>
<evidence type="ECO:0000313" key="7">
    <source>
        <dbReference type="Proteomes" id="UP001597042"/>
    </source>
</evidence>
<evidence type="ECO:0000256" key="4">
    <source>
        <dbReference type="ARBA" id="ARBA00023136"/>
    </source>
</evidence>
<dbReference type="Proteomes" id="UP001597042">
    <property type="component" value="Unassembled WGS sequence"/>
</dbReference>
<name>A0ABW2ZP74_9MICO</name>
<keyword evidence="4 5" id="KW-0472">Membrane</keyword>
<comment type="caution">
    <text evidence="6">The sequence shown here is derived from an EMBL/GenBank/DDBJ whole genome shotgun (WGS) entry which is preliminary data.</text>
</comment>
<evidence type="ECO:0000256" key="3">
    <source>
        <dbReference type="ARBA" id="ARBA00022989"/>
    </source>
</evidence>
<keyword evidence="3 5" id="KW-1133">Transmembrane helix</keyword>